<dbReference type="Proteomes" id="UP000326780">
    <property type="component" value="Chromosome"/>
</dbReference>
<organism evidence="7 8">
    <name type="scientific">Variovorax paradoxus</name>
    <dbReference type="NCBI Taxonomy" id="34073"/>
    <lineage>
        <taxon>Bacteria</taxon>
        <taxon>Pseudomonadati</taxon>
        <taxon>Pseudomonadota</taxon>
        <taxon>Betaproteobacteria</taxon>
        <taxon>Burkholderiales</taxon>
        <taxon>Comamonadaceae</taxon>
        <taxon>Variovorax</taxon>
    </lineage>
</organism>
<keyword evidence="4" id="KW-0804">Transcription</keyword>
<dbReference type="GO" id="GO:0000976">
    <property type="term" value="F:transcription cis-regulatory region binding"/>
    <property type="evidence" value="ECO:0007669"/>
    <property type="project" value="TreeGrafter"/>
</dbReference>
<dbReference type="SUPFAM" id="SSF46785">
    <property type="entry name" value="Winged helix' DNA-binding domain"/>
    <property type="match status" value="1"/>
</dbReference>
<comment type="similarity">
    <text evidence="1">Belongs to the LysR transcriptional regulatory family.</text>
</comment>
<evidence type="ECO:0000313" key="8">
    <source>
        <dbReference type="Proteomes" id="UP000326780"/>
    </source>
</evidence>
<evidence type="ECO:0000256" key="3">
    <source>
        <dbReference type="ARBA" id="ARBA00023125"/>
    </source>
</evidence>
<name>A0A5Q0LYU8_VARPD</name>
<dbReference type="Gene3D" id="1.10.10.10">
    <property type="entry name" value="Winged helix-like DNA-binding domain superfamily/Winged helix DNA-binding domain"/>
    <property type="match status" value="1"/>
</dbReference>
<evidence type="ECO:0000256" key="5">
    <source>
        <dbReference type="SAM" id="MobiDB-lite"/>
    </source>
</evidence>
<dbReference type="PANTHER" id="PTHR30126">
    <property type="entry name" value="HTH-TYPE TRANSCRIPTIONAL REGULATOR"/>
    <property type="match status" value="1"/>
</dbReference>
<gene>
    <name evidence="7" type="ORF">GFK26_02705</name>
</gene>
<dbReference type="Gene3D" id="3.40.190.10">
    <property type="entry name" value="Periplasmic binding protein-like II"/>
    <property type="match status" value="2"/>
</dbReference>
<evidence type="ECO:0000256" key="2">
    <source>
        <dbReference type="ARBA" id="ARBA00023015"/>
    </source>
</evidence>
<dbReference type="RefSeq" id="WP_153280726.1">
    <property type="nucleotide sequence ID" value="NZ_CP045644.1"/>
</dbReference>
<evidence type="ECO:0000256" key="1">
    <source>
        <dbReference type="ARBA" id="ARBA00009437"/>
    </source>
</evidence>
<dbReference type="InterPro" id="IPR036390">
    <property type="entry name" value="WH_DNA-bd_sf"/>
</dbReference>
<protein>
    <submittedName>
        <fullName evidence="7">LysR family transcriptional regulator</fullName>
    </submittedName>
</protein>
<feature type="compositionally biased region" description="Low complexity" evidence="5">
    <location>
        <begin position="294"/>
        <end position="304"/>
    </location>
</feature>
<dbReference type="InterPro" id="IPR005119">
    <property type="entry name" value="LysR_subst-bd"/>
</dbReference>
<dbReference type="GO" id="GO:0003700">
    <property type="term" value="F:DNA-binding transcription factor activity"/>
    <property type="evidence" value="ECO:0007669"/>
    <property type="project" value="InterPro"/>
</dbReference>
<accession>A0A5Q0LYU8</accession>
<feature type="domain" description="HTH lysR-type" evidence="6">
    <location>
        <begin position="1"/>
        <end position="58"/>
    </location>
</feature>
<keyword evidence="2" id="KW-0805">Transcription regulation</keyword>
<dbReference type="Pfam" id="PF00126">
    <property type="entry name" value="HTH_1"/>
    <property type="match status" value="1"/>
</dbReference>
<evidence type="ECO:0000313" key="7">
    <source>
        <dbReference type="EMBL" id="QFZ81757.1"/>
    </source>
</evidence>
<dbReference type="AlphaFoldDB" id="A0A5Q0LYU8"/>
<evidence type="ECO:0000259" key="6">
    <source>
        <dbReference type="PROSITE" id="PS50931"/>
    </source>
</evidence>
<reference evidence="7 8" key="1">
    <citation type="submission" date="2019-10" db="EMBL/GenBank/DDBJ databases">
        <title>Complete genome sequence of Variovorax paradoxus 5C-2.</title>
        <authorList>
            <person name="Gogoleva N.E."/>
            <person name="Balkin A.S."/>
        </authorList>
    </citation>
    <scope>NUCLEOTIDE SEQUENCE [LARGE SCALE GENOMIC DNA]</scope>
    <source>
        <strain evidence="7 8">5C-2</strain>
    </source>
</reference>
<feature type="region of interest" description="Disordered" evidence="5">
    <location>
        <begin position="288"/>
        <end position="312"/>
    </location>
</feature>
<dbReference type="Pfam" id="PF03466">
    <property type="entry name" value="LysR_substrate"/>
    <property type="match status" value="1"/>
</dbReference>
<proteinExistence type="inferred from homology"/>
<dbReference type="InterPro" id="IPR036388">
    <property type="entry name" value="WH-like_DNA-bd_sf"/>
</dbReference>
<dbReference type="PANTHER" id="PTHR30126:SF2">
    <property type="entry name" value="HTH-TYPE TRANSCRIPTIONAL REGULATOR YJIE"/>
    <property type="match status" value="1"/>
</dbReference>
<dbReference type="InterPro" id="IPR000847">
    <property type="entry name" value="LysR_HTH_N"/>
</dbReference>
<keyword evidence="3" id="KW-0238">DNA-binding</keyword>
<dbReference type="EMBL" id="CP045644">
    <property type="protein sequence ID" value="QFZ81757.1"/>
    <property type="molecule type" value="Genomic_DNA"/>
</dbReference>
<sequence>METKWLEDFISLAETRSFSRSAQLRHVTQPAFSRRIQALEGWAGTDLVDRSSYPTRLTPAGQTLYSQAIEMLQSLQSTRAMLRGHSAAGQDVIEIAVPHTLAFTFFPSWVTSLREHFGPIKSRLIALNVHDAVLRLVEGSCDLLIAYHHPSQPLQLDANKYEMVSLGEETVAPWVKADAEGAPRYRLPGRPGQPLPYLGYAPGAYLGRVVDQLLKESGTAIHLDRVYETDMAEGLKVMALEGHGIAFLPQSAVRKEIKARKLVSALPPEIDSLEAKMEIRAYRERPSAPVPVKAGASRSAARAGLSESMQPKRTADALWSYLVGTQPPH</sequence>
<dbReference type="SUPFAM" id="SSF53850">
    <property type="entry name" value="Periplasmic binding protein-like II"/>
    <property type="match status" value="1"/>
</dbReference>
<dbReference type="PROSITE" id="PS50931">
    <property type="entry name" value="HTH_LYSR"/>
    <property type="match status" value="1"/>
</dbReference>
<evidence type="ECO:0000256" key="4">
    <source>
        <dbReference type="ARBA" id="ARBA00023163"/>
    </source>
</evidence>
<dbReference type="CDD" id="cd05466">
    <property type="entry name" value="PBP2_LTTR_substrate"/>
    <property type="match status" value="1"/>
</dbReference>